<gene>
    <name evidence="3" type="ORF">FB567DRAFT_542258</name>
</gene>
<dbReference type="AlphaFoldDB" id="A0A8K0QSV2"/>
<name>A0A8K0QSV2_9PLEO</name>
<evidence type="ECO:0000313" key="3">
    <source>
        <dbReference type="EMBL" id="KAH7066500.1"/>
    </source>
</evidence>
<keyword evidence="4" id="KW-1185">Reference proteome</keyword>
<dbReference type="Proteomes" id="UP000813461">
    <property type="component" value="Unassembled WGS sequence"/>
</dbReference>
<proteinExistence type="predicted"/>
<evidence type="ECO:0000313" key="4">
    <source>
        <dbReference type="Proteomes" id="UP000813461"/>
    </source>
</evidence>
<reference evidence="3" key="1">
    <citation type="journal article" date="2021" name="Nat. Commun.">
        <title>Genetic determinants of endophytism in the Arabidopsis root mycobiome.</title>
        <authorList>
            <person name="Mesny F."/>
            <person name="Miyauchi S."/>
            <person name="Thiergart T."/>
            <person name="Pickel B."/>
            <person name="Atanasova L."/>
            <person name="Karlsson M."/>
            <person name="Huettel B."/>
            <person name="Barry K.W."/>
            <person name="Haridas S."/>
            <person name="Chen C."/>
            <person name="Bauer D."/>
            <person name="Andreopoulos W."/>
            <person name="Pangilinan J."/>
            <person name="LaButti K."/>
            <person name="Riley R."/>
            <person name="Lipzen A."/>
            <person name="Clum A."/>
            <person name="Drula E."/>
            <person name="Henrissat B."/>
            <person name="Kohler A."/>
            <person name="Grigoriev I.V."/>
            <person name="Martin F.M."/>
            <person name="Hacquard S."/>
        </authorList>
    </citation>
    <scope>NUCLEOTIDE SEQUENCE</scope>
    <source>
        <strain evidence="3">MPI-SDFR-AT-0120</strain>
    </source>
</reference>
<protein>
    <recommendedName>
        <fullName evidence="2">Azaphilone pigments biosynthesis cluster protein L N-terminal domain-containing protein</fullName>
    </recommendedName>
</protein>
<dbReference type="InterPro" id="IPR031348">
    <property type="entry name" value="PigL_N"/>
</dbReference>
<dbReference type="OrthoDB" id="432483at2759"/>
<dbReference type="EMBL" id="JAGMVJ010000039">
    <property type="protein sequence ID" value="KAH7066500.1"/>
    <property type="molecule type" value="Genomic_DNA"/>
</dbReference>
<comment type="caution">
    <text evidence="3">The sequence shown here is derived from an EMBL/GenBank/DDBJ whole genome shotgun (WGS) entry which is preliminary data.</text>
</comment>
<organism evidence="3 4">
    <name type="scientific">Paraphoma chrysanthemicola</name>
    <dbReference type="NCBI Taxonomy" id="798071"/>
    <lineage>
        <taxon>Eukaryota</taxon>
        <taxon>Fungi</taxon>
        <taxon>Dikarya</taxon>
        <taxon>Ascomycota</taxon>
        <taxon>Pezizomycotina</taxon>
        <taxon>Dothideomycetes</taxon>
        <taxon>Pleosporomycetidae</taxon>
        <taxon>Pleosporales</taxon>
        <taxon>Pleosporineae</taxon>
        <taxon>Phaeosphaeriaceae</taxon>
        <taxon>Paraphoma</taxon>
    </lineage>
</organism>
<accession>A0A8K0QSV2</accession>
<feature type="domain" description="Azaphilone pigments biosynthesis cluster protein L N-terminal" evidence="2">
    <location>
        <begin position="1"/>
        <end position="198"/>
    </location>
</feature>
<keyword evidence="1" id="KW-0175">Coiled coil</keyword>
<sequence>MDPFSITAGAIGIGGVATTAIAQLHTAIGGYSGAHQDVQNILLSLEQIQAPLAALERLTIPDAAATARAREDLRSTGVANSVNASGEACSKLTKDLKRWTRHSNADELSFRDRFLIGLWNREKISTLKMQLQSCAQTLHLAVSATQLVVQLRSERQSERSHESVGKELKAIEVAIQSHMRNTQEQQAEANRRLEQLEETYDGATDANEAIAEVEKRIELLEMEMVNCGVVFAQTKSSRSGIDIGKVLTTDNSKAFVGLPPSVVGKVNLRVGEVTTQAGSTSHVGVFADNVSI</sequence>
<dbReference type="Pfam" id="PF17111">
    <property type="entry name" value="PigL_N"/>
    <property type="match status" value="1"/>
</dbReference>
<evidence type="ECO:0000256" key="1">
    <source>
        <dbReference type="SAM" id="Coils"/>
    </source>
</evidence>
<feature type="coiled-coil region" evidence="1">
    <location>
        <begin position="179"/>
        <end position="223"/>
    </location>
</feature>
<evidence type="ECO:0000259" key="2">
    <source>
        <dbReference type="Pfam" id="PF17111"/>
    </source>
</evidence>